<gene>
    <name evidence="3" type="ORF">CKY28_15285</name>
</gene>
<dbReference type="RefSeq" id="WP_095999197.1">
    <property type="nucleotide sequence ID" value="NZ_NSLI01000004.1"/>
</dbReference>
<reference evidence="4" key="1">
    <citation type="submission" date="2017-09" db="EMBL/GenBank/DDBJ databases">
        <authorList>
            <person name="Feng G."/>
            <person name="Zhu H."/>
        </authorList>
    </citation>
    <scope>NUCLEOTIDE SEQUENCE [LARGE SCALE GENOMIC DNA]</scope>
    <source>
        <strain evidence="4">1PNM-20</strain>
    </source>
</reference>
<comment type="caution">
    <text evidence="3">The sequence shown here is derived from an EMBL/GenBank/DDBJ whole genome shotgun (WGS) entry which is preliminary data.</text>
</comment>
<accession>A0A2A2SDU1</accession>
<dbReference type="Proteomes" id="UP000218151">
    <property type="component" value="Unassembled WGS sequence"/>
</dbReference>
<evidence type="ECO:0000256" key="1">
    <source>
        <dbReference type="SAM" id="MobiDB-lite"/>
    </source>
</evidence>
<dbReference type="EMBL" id="NSLI01000004">
    <property type="protein sequence ID" value="PAX07375.1"/>
    <property type="molecule type" value="Genomic_DNA"/>
</dbReference>
<feature type="signal peptide" evidence="2">
    <location>
        <begin position="1"/>
        <end position="25"/>
    </location>
</feature>
<feature type="chain" id="PRO_5013059287" evidence="2">
    <location>
        <begin position="26"/>
        <end position="175"/>
    </location>
</feature>
<evidence type="ECO:0000256" key="2">
    <source>
        <dbReference type="SAM" id="SignalP"/>
    </source>
</evidence>
<keyword evidence="4" id="KW-1185">Reference proteome</keyword>
<keyword evidence="2" id="KW-0732">Signal</keyword>
<evidence type="ECO:0000313" key="3">
    <source>
        <dbReference type="EMBL" id="PAX07375.1"/>
    </source>
</evidence>
<protein>
    <submittedName>
        <fullName evidence="3">Uncharacterized protein</fullName>
    </submittedName>
</protein>
<feature type="region of interest" description="Disordered" evidence="1">
    <location>
        <begin position="30"/>
        <end position="72"/>
    </location>
</feature>
<name>A0A2A2SDU1_9SPHN</name>
<dbReference type="AlphaFoldDB" id="A0A2A2SDU1"/>
<proteinExistence type="predicted"/>
<organism evidence="3 4">
    <name type="scientific">Sphingomonas lenta</name>
    <dbReference type="NCBI Taxonomy" id="1141887"/>
    <lineage>
        <taxon>Bacteria</taxon>
        <taxon>Pseudomonadati</taxon>
        <taxon>Pseudomonadota</taxon>
        <taxon>Alphaproteobacteria</taxon>
        <taxon>Sphingomonadales</taxon>
        <taxon>Sphingomonadaceae</taxon>
        <taxon>Sphingomonas</taxon>
    </lineage>
</organism>
<sequence length="175" mass="18082">MLASQLAALVILACALGALLVAALASTGRNDTSVPRVATPPSAEAGVAEPPSSTAQARPEPRESSSTTVARGSGETVVRTFYDALGRGDGDAASALVVAEKRGGRAFSPQAISRFYGDLPEPLRLTAVTPLADDTYRVSYRYSAGRSRCDGAAVVSLTSRDGRTLIRSIRALNGC</sequence>
<evidence type="ECO:0000313" key="4">
    <source>
        <dbReference type="Proteomes" id="UP000218151"/>
    </source>
</evidence>